<name>C4WQ64_9HYPH</name>
<keyword evidence="1" id="KW-1133">Transmembrane helix</keyword>
<dbReference type="AlphaFoldDB" id="C4WQ64"/>
<keyword evidence="1" id="KW-0812">Transmembrane</keyword>
<evidence type="ECO:0000313" key="2">
    <source>
        <dbReference type="EMBL" id="EEQ94407.1"/>
    </source>
</evidence>
<evidence type="ECO:0000313" key="3">
    <source>
        <dbReference type="Proteomes" id="UP000004386"/>
    </source>
</evidence>
<comment type="caution">
    <text evidence="2">The sequence shown here is derived from an EMBL/GenBank/DDBJ whole genome shotgun (WGS) entry which is preliminary data.</text>
</comment>
<reference evidence="2 3" key="1">
    <citation type="submission" date="2009-05" db="EMBL/GenBank/DDBJ databases">
        <authorList>
            <person name="Setubal J.C."/>
            <person name="Boyle S."/>
            <person name="Crasta O.R."/>
            <person name="Gillespie J.J."/>
            <person name="Kenyon R.W."/>
            <person name="Lu J."/>
            <person name="Mane S."/>
            <person name="Nagrani S."/>
            <person name="Shallom J.M."/>
            <person name="Shallom S."/>
            <person name="Shukla M."/>
            <person name="Snyder E.E."/>
            <person name="Sobral B.W."/>
            <person name="Wattam A.R."/>
            <person name="Will R."/>
            <person name="Williams K."/>
            <person name="Yoo H."/>
            <person name="Munk C."/>
            <person name="Tapia R."/>
            <person name="Green L."/>
            <person name="Rogers Y."/>
            <person name="Detter J.C."/>
            <person name="Bruce D."/>
            <person name="Brettin T.S."/>
            <person name="Tsolis R."/>
        </authorList>
    </citation>
    <scope>NUCLEOTIDE SEQUENCE [LARGE SCALE GENOMIC DNA]</scope>
    <source>
        <strain evidence="2 3">LMG 3301</strain>
    </source>
</reference>
<proteinExistence type="predicted"/>
<dbReference type="HOGENOM" id="CLU_2618527_0_0_5"/>
<gene>
    <name evidence="2" type="ORF">OINT_2001636</name>
</gene>
<dbReference type="Proteomes" id="UP000004386">
    <property type="component" value="Unassembled WGS sequence"/>
</dbReference>
<sequence>MQHEALFGKEAPMTGGVDNLMELLIIVIIAVFILAVRGICAWFMSRQQGQFVVRGKALRRTCSGSPSSSDVTANFSRI</sequence>
<accession>C4WQ64</accession>
<organism evidence="2 3">
    <name type="scientific">Brucella intermedia LMG 3301</name>
    <dbReference type="NCBI Taxonomy" id="641118"/>
    <lineage>
        <taxon>Bacteria</taxon>
        <taxon>Pseudomonadati</taxon>
        <taxon>Pseudomonadota</taxon>
        <taxon>Alphaproteobacteria</taxon>
        <taxon>Hyphomicrobiales</taxon>
        <taxon>Brucellaceae</taxon>
        <taxon>Brucella/Ochrobactrum group</taxon>
        <taxon>Brucella</taxon>
    </lineage>
</organism>
<protein>
    <submittedName>
        <fullName evidence="2">Uncharacterized protein</fullName>
    </submittedName>
</protein>
<feature type="transmembrane region" description="Helical" evidence="1">
    <location>
        <begin position="20"/>
        <end position="44"/>
    </location>
</feature>
<dbReference type="EMBL" id="ACQA01000002">
    <property type="protein sequence ID" value="EEQ94407.1"/>
    <property type="molecule type" value="Genomic_DNA"/>
</dbReference>
<evidence type="ECO:0000256" key="1">
    <source>
        <dbReference type="SAM" id="Phobius"/>
    </source>
</evidence>
<keyword evidence="1" id="KW-0472">Membrane</keyword>